<organism evidence="1 2">
    <name type="scientific">Peronosclerospora sorghi</name>
    <dbReference type="NCBI Taxonomy" id="230839"/>
    <lineage>
        <taxon>Eukaryota</taxon>
        <taxon>Sar</taxon>
        <taxon>Stramenopiles</taxon>
        <taxon>Oomycota</taxon>
        <taxon>Peronosporomycetes</taxon>
        <taxon>Peronosporales</taxon>
        <taxon>Peronosporaceae</taxon>
        <taxon>Peronosclerospora</taxon>
    </lineage>
</organism>
<dbReference type="Proteomes" id="UP001163321">
    <property type="component" value="Chromosome 9"/>
</dbReference>
<proteinExistence type="predicted"/>
<name>A0ACC0VIC0_9STRA</name>
<evidence type="ECO:0000313" key="1">
    <source>
        <dbReference type="EMBL" id="KAI9905660.1"/>
    </source>
</evidence>
<gene>
    <name evidence="1" type="ORF">PsorP6_013816</name>
</gene>
<keyword evidence="2" id="KW-1185">Reference proteome</keyword>
<sequence>MSHCVKTYRSLREDVRDILGAHTDLQQKNDLLYIELSRYKGELDRLTADVEQSKAEVTTLRSAHQRLEADYKSLLGALEKHGIFRGSASRRKTKTSDTA</sequence>
<accession>A0ACC0VIC0</accession>
<evidence type="ECO:0000313" key="2">
    <source>
        <dbReference type="Proteomes" id="UP001163321"/>
    </source>
</evidence>
<comment type="caution">
    <text evidence="1">The sequence shown here is derived from an EMBL/GenBank/DDBJ whole genome shotgun (WGS) entry which is preliminary data.</text>
</comment>
<reference evidence="1 2" key="1">
    <citation type="journal article" date="2022" name="bioRxiv">
        <title>The genome of the oomycete Peronosclerospora sorghi, a cosmopolitan pathogen of maize and sorghum, is inflated with dispersed pseudogenes.</title>
        <authorList>
            <person name="Fletcher K."/>
            <person name="Martin F."/>
            <person name="Isakeit T."/>
            <person name="Cavanaugh K."/>
            <person name="Magill C."/>
            <person name="Michelmore R."/>
        </authorList>
    </citation>
    <scope>NUCLEOTIDE SEQUENCE [LARGE SCALE GENOMIC DNA]</scope>
    <source>
        <strain evidence="1">P6</strain>
    </source>
</reference>
<protein>
    <submittedName>
        <fullName evidence="1">Uncharacterized protein</fullName>
    </submittedName>
</protein>
<dbReference type="EMBL" id="CM047588">
    <property type="protein sequence ID" value="KAI9905660.1"/>
    <property type="molecule type" value="Genomic_DNA"/>
</dbReference>